<gene>
    <name evidence="1" type="ORF">NLG97_g10416</name>
</gene>
<evidence type="ECO:0000313" key="1">
    <source>
        <dbReference type="EMBL" id="KAJ3473260.1"/>
    </source>
</evidence>
<proteinExistence type="predicted"/>
<sequence>MASEASHSVTKAEDAHDAEAQVKEFSTAAGNLSEAHSKFLLDRYGTVDLEPLPDPTPADPLNWPQSKVRPQNLTSPTPASNNKAYNARQKIINLILVAFHSCICSFTASSVIPAFKDISERLGVSIQAASYMTSLQIAVLGARRSSGIR</sequence>
<organism evidence="1 2">
    <name type="scientific">Lecanicillium saksenae</name>
    <dbReference type="NCBI Taxonomy" id="468837"/>
    <lineage>
        <taxon>Eukaryota</taxon>
        <taxon>Fungi</taxon>
        <taxon>Dikarya</taxon>
        <taxon>Ascomycota</taxon>
        <taxon>Pezizomycotina</taxon>
        <taxon>Sordariomycetes</taxon>
        <taxon>Hypocreomycetidae</taxon>
        <taxon>Hypocreales</taxon>
        <taxon>Cordycipitaceae</taxon>
        <taxon>Lecanicillium</taxon>
    </lineage>
</organism>
<name>A0ACC1QG96_9HYPO</name>
<accession>A0ACC1QG96</accession>
<evidence type="ECO:0000313" key="2">
    <source>
        <dbReference type="Proteomes" id="UP001148737"/>
    </source>
</evidence>
<reference evidence="1" key="1">
    <citation type="submission" date="2022-07" db="EMBL/GenBank/DDBJ databases">
        <title>Genome Sequence of Lecanicillium saksenae.</title>
        <authorList>
            <person name="Buettner E."/>
        </authorList>
    </citation>
    <scope>NUCLEOTIDE SEQUENCE</scope>
    <source>
        <strain evidence="1">VT-O1</strain>
    </source>
</reference>
<dbReference type="EMBL" id="JANAKD010002592">
    <property type="protein sequence ID" value="KAJ3473260.1"/>
    <property type="molecule type" value="Genomic_DNA"/>
</dbReference>
<dbReference type="Proteomes" id="UP001148737">
    <property type="component" value="Unassembled WGS sequence"/>
</dbReference>
<keyword evidence="2" id="KW-1185">Reference proteome</keyword>
<comment type="caution">
    <text evidence="1">The sequence shown here is derived from an EMBL/GenBank/DDBJ whole genome shotgun (WGS) entry which is preliminary data.</text>
</comment>
<protein>
    <submittedName>
        <fullName evidence="1">Uncharacterized protein</fullName>
    </submittedName>
</protein>